<dbReference type="PANTHER" id="PTHR30193">
    <property type="entry name" value="ABC TRANSPORTER PERMEASE PROTEIN"/>
    <property type="match status" value="1"/>
</dbReference>
<feature type="domain" description="ABC transmembrane type-1" evidence="8">
    <location>
        <begin position="1"/>
        <end position="91"/>
    </location>
</feature>
<gene>
    <name evidence="9" type="ORF">S03H2_48698</name>
</gene>
<feature type="transmembrane region" description="Helical" evidence="7">
    <location>
        <begin position="67"/>
        <end position="92"/>
    </location>
</feature>
<dbReference type="CDD" id="cd06261">
    <property type="entry name" value="TM_PBP2"/>
    <property type="match status" value="1"/>
</dbReference>
<evidence type="ECO:0000259" key="8">
    <source>
        <dbReference type="PROSITE" id="PS50928"/>
    </source>
</evidence>
<dbReference type="GO" id="GO:0055085">
    <property type="term" value="P:transmembrane transport"/>
    <property type="evidence" value="ECO:0007669"/>
    <property type="project" value="InterPro"/>
</dbReference>
<reference evidence="9" key="1">
    <citation type="journal article" date="2014" name="Front. Microbiol.">
        <title>High frequency of phylogenetically diverse reductive dehalogenase-homologous genes in deep subseafloor sedimentary metagenomes.</title>
        <authorList>
            <person name="Kawai M."/>
            <person name="Futagami T."/>
            <person name="Toyoda A."/>
            <person name="Takaki Y."/>
            <person name="Nishi S."/>
            <person name="Hori S."/>
            <person name="Arai W."/>
            <person name="Tsubouchi T."/>
            <person name="Morono Y."/>
            <person name="Uchiyama I."/>
            <person name="Ito T."/>
            <person name="Fujiyama A."/>
            <person name="Inagaki F."/>
            <person name="Takami H."/>
        </authorList>
    </citation>
    <scope>NUCLEOTIDE SEQUENCE</scope>
    <source>
        <strain evidence="9">Expedition CK06-06</strain>
    </source>
</reference>
<dbReference type="GO" id="GO:0005886">
    <property type="term" value="C:plasma membrane"/>
    <property type="evidence" value="ECO:0007669"/>
    <property type="project" value="UniProtKB-SubCell"/>
</dbReference>
<organism evidence="9">
    <name type="scientific">marine sediment metagenome</name>
    <dbReference type="NCBI Taxonomy" id="412755"/>
    <lineage>
        <taxon>unclassified sequences</taxon>
        <taxon>metagenomes</taxon>
        <taxon>ecological metagenomes</taxon>
    </lineage>
</organism>
<dbReference type="PANTHER" id="PTHR30193:SF37">
    <property type="entry name" value="INNER MEMBRANE ABC TRANSPORTER PERMEASE PROTEIN YCJO"/>
    <property type="match status" value="1"/>
</dbReference>
<comment type="subcellular location">
    <subcellularLocation>
        <location evidence="1">Cell membrane</location>
        <topology evidence="1">Multi-pass membrane protein</topology>
    </subcellularLocation>
</comment>
<proteinExistence type="predicted"/>
<dbReference type="InterPro" id="IPR035906">
    <property type="entry name" value="MetI-like_sf"/>
</dbReference>
<sequence length="104" mass="11833">RIDGASRPQTFTHITLPLLRSIIAIALLIRFMDGFKIFGTVYILTFGGPGMATEVISLRIYKEGLKFFHIGYASAQSWIFLAFIFTISFFIIKRFIPVGQQLKK</sequence>
<evidence type="ECO:0000256" key="7">
    <source>
        <dbReference type="SAM" id="Phobius"/>
    </source>
</evidence>
<dbReference type="InterPro" id="IPR051393">
    <property type="entry name" value="ABC_transporter_permease"/>
</dbReference>
<name>X1H8H9_9ZZZZ</name>
<evidence type="ECO:0000256" key="4">
    <source>
        <dbReference type="ARBA" id="ARBA00022692"/>
    </source>
</evidence>
<dbReference type="Gene3D" id="1.10.3720.10">
    <property type="entry name" value="MetI-like"/>
    <property type="match status" value="1"/>
</dbReference>
<keyword evidence="2" id="KW-0813">Transport</keyword>
<evidence type="ECO:0000256" key="3">
    <source>
        <dbReference type="ARBA" id="ARBA00022475"/>
    </source>
</evidence>
<dbReference type="EMBL" id="BARU01030720">
    <property type="protein sequence ID" value="GAH66466.1"/>
    <property type="molecule type" value="Genomic_DNA"/>
</dbReference>
<evidence type="ECO:0000256" key="2">
    <source>
        <dbReference type="ARBA" id="ARBA00022448"/>
    </source>
</evidence>
<evidence type="ECO:0000256" key="6">
    <source>
        <dbReference type="ARBA" id="ARBA00023136"/>
    </source>
</evidence>
<keyword evidence="3" id="KW-1003">Cell membrane</keyword>
<accession>X1H8H9</accession>
<feature type="non-terminal residue" evidence="9">
    <location>
        <position position="1"/>
    </location>
</feature>
<keyword evidence="4 7" id="KW-0812">Transmembrane</keyword>
<evidence type="ECO:0000256" key="1">
    <source>
        <dbReference type="ARBA" id="ARBA00004651"/>
    </source>
</evidence>
<protein>
    <recommendedName>
        <fullName evidence="8">ABC transmembrane type-1 domain-containing protein</fullName>
    </recommendedName>
</protein>
<dbReference type="InterPro" id="IPR000515">
    <property type="entry name" value="MetI-like"/>
</dbReference>
<keyword evidence="6 7" id="KW-0472">Membrane</keyword>
<feature type="transmembrane region" description="Helical" evidence="7">
    <location>
        <begin position="12"/>
        <end position="29"/>
    </location>
</feature>
<feature type="transmembrane region" description="Helical" evidence="7">
    <location>
        <begin position="41"/>
        <end position="61"/>
    </location>
</feature>
<evidence type="ECO:0000256" key="5">
    <source>
        <dbReference type="ARBA" id="ARBA00022989"/>
    </source>
</evidence>
<dbReference type="Pfam" id="PF00528">
    <property type="entry name" value="BPD_transp_1"/>
    <property type="match status" value="1"/>
</dbReference>
<comment type="caution">
    <text evidence="9">The sequence shown here is derived from an EMBL/GenBank/DDBJ whole genome shotgun (WGS) entry which is preliminary data.</text>
</comment>
<keyword evidence="5 7" id="KW-1133">Transmembrane helix</keyword>
<dbReference type="AlphaFoldDB" id="X1H8H9"/>
<dbReference type="PROSITE" id="PS50928">
    <property type="entry name" value="ABC_TM1"/>
    <property type="match status" value="1"/>
</dbReference>
<dbReference type="SUPFAM" id="SSF161098">
    <property type="entry name" value="MetI-like"/>
    <property type="match status" value="1"/>
</dbReference>
<evidence type="ECO:0000313" key="9">
    <source>
        <dbReference type="EMBL" id="GAH66466.1"/>
    </source>
</evidence>